<evidence type="ECO:0008006" key="3">
    <source>
        <dbReference type="Google" id="ProtNLM"/>
    </source>
</evidence>
<proteinExistence type="predicted"/>
<accession>A0AAD4LVK4</accession>
<dbReference type="AlphaFoldDB" id="A0AAD4LVK4"/>
<name>A0AAD4LVK4_9AGAM</name>
<sequence>MSLAGVYTETPTIFLQPRPLARYPGSFVLLPLLPRPRLVKPLPAEVWSKVLSYVIEDEDGRIGVPVSERRVSLRKRWRLLFVCKPWVEIVLPLLYSNVHIFTASAFEKFAAHLCSSDRRWDSIRRIPYSTPGRWVRGLDLSEMAPSAVESLSVDTHLTRLFPLLPSLTGLCLTPEMVLSNRALAALQCKDGIGELRLLKGLKISVPGDLALVQPTFVAKFDPIAELLWHCPRLEQLEILCTDTINAELESVMNLDLLGLLRDDGQTLSLPPTLHLPHLRYLSLSAIPICPLLLTLLRTPLPGLRHIVWTPYSDVDTTPQLGALLAIHGRNLISLSISTPRHLPISLATGDARPLALLGSCPELQYLALDHPLPALAAHSDGPPQPHPLRVLTIPRPSARFLRELEVLLPRLPALTVVRARTVRWLRAGVSGKALEAGVQGEMHEWRRRFARKGVRVVDGEWRDPV</sequence>
<evidence type="ECO:0000313" key="2">
    <source>
        <dbReference type="Proteomes" id="UP001201163"/>
    </source>
</evidence>
<gene>
    <name evidence="1" type="ORF">EDB92DRAFT_1788522</name>
</gene>
<dbReference type="SUPFAM" id="SSF52047">
    <property type="entry name" value="RNI-like"/>
    <property type="match status" value="1"/>
</dbReference>
<evidence type="ECO:0000313" key="1">
    <source>
        <dbReference type="EMBL" id="KAH9001606.1"/>
    </source>
</evidence>
<organism evidence="1 2">
    <name type="scientific">Lactarius akahatsu</name>
    <dbReference type="NCBI Taxonomy" id="416441"/>
    <lineage>
        <taxon>Eukaryota</taxon>
        <taxon>Fungi</taxon>
        <taxon>Dikarya</taxon>
        <taxon>Basidiomycota</taxon>
        <taxon>Agaricomycotina</taxon>
        <taxon>Agaricomycetes</taxon>
        <taxon>Russulales</taxon>
        <taxon>Russulaceae</taxon>
        <taxon>Lactarius</taxon>
    </lineage>
</organism>
<keyword evidence="2" id="KW-1185">Reference proteome</keyword>
<dbReference type="Gene3D" id="3.80.10.10">
    <property type="entry name" value="Ribonuclease Inhibitor"/>
    <property type="match status" value="1"/>
</dbReference>
<dbReference type="EMBL" id="JAKELL010000001">
    <property type="protein sequence ID" value="KAH9001606.1"/>
    <property type="molecule type" value="Genomic_DNA"/>
</dbReference>
<comment type="caution">
    <text evidence="1">The sequence shown here is derived from an EMBL/GenBank/DDBJ whole genome shotgun (WGS) entry which is preliminary data.</text>
</comment>
<protein>
    <recommendedName>
        <fullName evidence="3">F-box domain-containing protein</fullName>
    </recommendedName>
</protein>
<dbReference type="InterPro" id="IPR032675">
    <property type="entry name" value="LRR_dom_sf"/>
</dbReference>
<reference evidence="1" key="1">
    <citation type="submission" date="2022-01" db="EMBL/GenBank/DDBJ databases">
        <title>Comparative genomics reveals a dynamic genome evolution in the ectomycorrhizal milk-cap (Lactarius) mushrooms.</title>
        <authorList>
            <consortium name="DOE Joint Genome Institute"/>
            <person name="Lebreton A."/>
            <person name="Tang N."/>
            <person name="Kuo A."/>
            <person name="LaButti K."/>
            <person name="Drula E."/>
            <person name="Barry K."/>
            <person name="Clum A."/>
            <person name="Lipzen A."/>
            <person name="Mousain D."/>
            <person name="Ng V."/>
            <person name="Wang R."/>
            <person name="Wang X."/>
            <person name="Dai Y."/>
            <person name="Henrissat B."/>
            <person name="Grigoriev I.V."/>
            <person name="Guerin-Laguette A."/>
            <person name="Yu F."/>
            <person name="Martin F.M."/>
        </authorList>
    </citation>
    <scope>NUCLEOTIDE SEQUENCE</scope>
    <source>
        <strain evidence="1">QP</strain>
    </source>
</reference>
<dbReference type="Proteomes" id="UP001201163">
    <property type="component" value="Unassembled WGS sequence"/>
</dbReference>